<dbReference type="SUPFAM" id="SSF159888">
    <property type="entry name" value="YdhG-like"/>
    <property type="match status" value="1"/>
</dbReference>
<sequence>MNNTDPRVDAYIAKSADFAKPILEYLRALVHRTCPEVKETIKWSFPNFDYRGSIMCSTASFKEHCALNFWLASRMSDPHHLLVTGEEKTSMGSLGKIKSLADLPAEEHLVAFIKEAMLLIDNGVKQKKPEKPKEPKELIVPDYVPAALARSPKALETFNNFSYSHKKDYVEWFEEAKTEATRNKRIDTAIEWMEEGKSRHWKYQR</sequence>
<name>A0A5R9KXI6_9BACT</name>
<dbReference type="Proteomes" id="UP000306402">
    <property type="component" value="Unassembled WGS sequence"/>
</dbReference>
<comment type="caution">
    <text evidence="2">The sequence shown here is derived from an EMBL/GenBank/DDBJ whole genome shotgun (WGS) entry which is preliminary data.</text>
</comment>
<dbReference type="InterPro" id="IPR014922">
    <property type="entry name" value="YdhG-like"/>
</dbReference>
<reference evidence="2 3" key="1">
    <citation type="submission" date="2019-05" db="EMBL/GenBank/DDBJ databases">
        <authorList>
            <person name="Qu J.-H."/>
        </authorList>
    </citation>
    <scope>NUCLEOTIDE SEQUENCE [LARGE SCALE GENOMIC DNA]</scope>
    <source>
        <strain evidence="2 3">T17</strain>
    </source>
</reference>
<evidence type="ECO:0000313" key="3">
    <source>
        <dbReference type="Proteomes" id="UP000306402"/>
    </source>
</evidence>
<dbReference type="EMBL" id="VCEJ01000004">
    <property type="protein sequence ID" value="TLV00819.1"/>
    <property type="molecule type" value="Genomic_DNA"/>
</dbReference>
<feature type="domain" description="YdhG-like" evidence="1">
    <location>
        <begin position="20"/>
        <end position="117"/>
    </location>
</feature>
<accession>A0A5R9KXI6</accession>
<organism evidence="2 3">
    <name type="scientific">Dyadobacter luticola</name>
    <dbReference type="NCBI Taxonomy" id="1979387"/>
    <lineage>
        <taxon>Bacteria</taxon>
        <taxon>Pseudomonadati</taxon>
        <taxon>Bacteroidota</taxon>
        <taxon>Cytophagia</taxon>
        <taxon>Cytophagales</taxon>
        <taxon>Spirosomataceae</taxon>
        <taxon>Dyadobacter</taxon>
    </lineage>
</organism>
<dbReference type="Gene3D" id="3.90.1150.200">
    <property type="match status" value="1"/>
</dbReference>
<dbReference type="Pfam" id="PF08818">
    <property type="entry name" value="DUF1801"/>
    <property type="match status" value="1"/>
</dbReference>
<protein>
    <recommendedName>
        <fullName evidence="1">YdhG-like domain-containing protein</fullName>
    </recommendedName>
</protein>
<proteinExistence type="predicted"/>
<dbReference type="RefSeq" id="WP_138366193.1">
    <property type="nucleotide sequence ID" value="NZ_VCEJ01000004.1"/>
</dbReference>
<keyword evidence="3" id="KW-1185">Reference proteome</keyword>
<dbReference type="AlphaFoldDB" id="A0A5R9KXI6"/>
<dbReference type="OrthoDB" id="9800461at2"/>
<gene>
    <name evidence="2" type="ORF">FEN17_15180</name>
</gene>
<evidence type="ECO:0000313" key="2">
    <source>
        <dbReference type="EMBL" id="TLV00819.1"/>
    </source>
</evidence>
<dbReference type="Pfam" id="PF13376">
    <property type="entry name" value="OmdA"/>
    <property type="match status" value="1"/>
</dbReference>
<evidence type="ECO:0000259" key="1">
    <source>
        <dbReference type="Pfam" id="PF08818"/>
    </source>
</evidence>